<evidence type="ECO:0000313" key="2">
    <source>
        <dbReference type="EMBL" id="KAF0542495.1"/>
    </source>
</evidence>
<feature type="region of interest" description="Disordered" evidence="1">
    <location>
        <begin position="187"/>
        <end position="229"/>
    </location>
</feature>
<proteinExistence type="predicted"/>
<protein>
    <submittedName>
        <fullName evidence="2">Hsp70 family protein</fullName>
    </submittedName>
</protein>
<name>A0A8H4ERW4_GIGMA</name>
<reference evidence="2 3" key="1">
    <citation type="journal article" date="2019" name="Environ. Microbiol.">
        <title>At the nexus of three kingdoms: the genome of the mycorrhizal fungus Gigaspora margarita provides insights into plant, endobacterial and fungal interactions.</title>
        <authorList>
            <person name="Venice F."/>
            <person name="Ghignone S."/>
            <person name="Salvioli di Fossalunga A."/>
            <person name="Amselem J."/>
            <person name="Novero M."/>
            <person name="Xianan X."/>
            <person name="Sedzielewska Toro K."/>
            <person name="Morin E."/>
            <person name="Lipzen A."/>
            <person name="Grigoriev I.V."/>
            <person name="Henrissat B."/>
            <person name="Martin F.M."/>
            <person name="Bonfante P."/>
        </authorList>
    </citation>
    <scope>NUCLEOTIDE SEQUENCE [LARGE SCALE GENOMIC DNA]</scope>
    <source>
        <strain evidence="2 3">BEG34</strain>
    </source>
</reference>
<organism evidence="2 3">
    <name type="scientific">Gigaspora margarita</name>
    <dbReference type="NCBI Taxonomy" id="4874"/>
    <lineage>
        <taxon>Eukaryota</taxon>
        <taxon>Fungi</taxon>
        <taxon>Fungi incertae sedis</taxon>
        <taxon>Mucoromycota</taxon>
        <taxon>Glomeromycotina</taxon>
        <taxon>Glomeromycetes</taxon>
        <taxon>Diversisporales</taxon>
        <taxon>Gigasporaceae</taxon>
        <taxon>Gigaspora</taxon>
    </lineage>
</organism>
<evidence type="ECO:0000313" key="3">
    <source>
        <dbReference type="Proteomes" id="UP000439903"/>
    </source>
</evidence>
<accession>A0A8H4ERW4</accession>
<keyword evidence="3" id="KW-1185">Reference proteome</keyword>
<evidence type="ECO:0000256" key="1">
    <source>
        <dbReference type="SAM" id="MobiDB-lite"/>
    </source>
</evidence>
<dbReference type="Proteomes" id="UP000439903">
    <property type="component" value="Unassembled WGS sequence"/>
</dbReference>
<feature type="compositionally biased region" description="Polar residues" evidence="1">
    <location>
        <begin position="187"/>
        <end position="209"/>
    </location>
</feature>
<sequence>MGYGSIFDKLKPKENLVRSWFIENYAHGFKFNENNFVEKVNNKAFEFTPKDIKVYLKSRYESNTIKCSHELDVICKKNRILDAKIRVGLPWLSTFLGITHDTEIQKSNSIEKLSEYSIETWKEAEITFSKSHVKPTRELIKDVTDALSEINTYEKIQALLRVTKKYGSFYACHLIFGKASIKEKEQISSSNENSRSANTRVQLETNSGKEGSIGLNVDKKTTNKSRNLDSYSRSTNKNIGDLDDYANWEIIGHDQIHLIFDLLDDDLRKKTLDVLGHRILSAGSELINFDFKNSRPLIYPLETTRTHVEDASRCHIFVSIVTQNDKEAFSWHIDYVDEYTPEIVVYRIRHKKKSIFRANQSIDNCSVKINWIIVGQPKEFDFDMVKYPVILRSYNYNGFNIENNFIQIPISQIQNFEEDIQKLQETCILSTCVLETGSLSKNLYNRNKTSIIFGTHYSRSNKAACMFAYNVNDNDKKNFIDEKILQNLKLHICAVDVDLSYKTFKFGQIPIKLRAGDKTKNIYYGFEDPNIKKVFSENIESLILVNQTLLCPKNCNDHGLVNVNTHGIIYRPFGLQCTDERKIAYLIVPLNNSSLIDNQPISRNGN</sequence>
<dbReference type="AlphaFoldDB" id="A0A8H4ERW4"/>
<dbReference type="EMBL" id="WTPW01000143">
    <property type="protein sequence ID" value="KAF0542495.1"/>
    <property type="molecule type" value="Genomic_DNA"/>
</dbReference>
<dbReference type="OrthoDB" id="2385177at2759"/>
<comment type="caution">
    <text evidence="2">The sequence shown here is derived from an EMBL/GenBank/DDBJ whole genome shotgun (WGS) entry which is preliminary data.</text>
</comment>
<gene>
    <name evidence="2" type="ORF">F8M41_004595</name>
</gene>